<dbReference type="OrthoDB" id="10538581at2759"/>
<reference evidence="1 2" key="1">
    <citation type="journal article" date="2021" name="Plant Biotechnol. J.">
        <title>Multi-omics assisted identification of the key and species-specific regulatory components of drought-tolerant mechanisms in Gossypium stocksii.</title>
        <authorList>
            <person name="Yu D."/>
            <person name="Ke L."/>
            <person name="Zhang D."/>
            <person name="Wu Y."/>
            <person name="Sun Y."/>
            <person name="Mei J."/>
            <person name="Sun J."/>
            <person name="Sun Y."/>
        </authorList>
    </citation>
    <scope>NUCLEOTIDE SEQUENCE [LARGE SCALE GENOMIC DNA]</scope>
    <source>
        <strain evidence="2">cv. E1</strain>
        <tissue evidence="1">Leaf</tissue>
    </source>
</reference>
<keyword evidence="2" id="KW-1185">Reference proteome</keyword>
<dbReference type="EMBL" id="JAIQCV010000007">
    <property type="protein sequence ID" value="KAH1082080.1"/>
    <property type="molecule type" value="Genomic_DNA"/>
</dbReference>
<protein>
    <submittedName>
        <fullName evidence="1">Uncharacterized protein</fullName>
    </submittedName>
</protein>
<proteinExistence type="predicted"/>
<feature type="non-terminal residue" evidence="1">
    <location>
        <position position="1"/>
    </location>
</feature>
<evidence type="ECO:0000313" key="2">
    <source>
        <dbReference type="Proteomes" id="UP000828251"/>
    </source>
</evidence>
<evidence type="ECO:0000313" key="1">
    <source>
        <dbReference type="EMBL" id="KAH1082080.1"/>
    </source>
</evidence>
<comment type="caution">
    <text evidence="1">The sequence shown here is derived from an EMBL/GenBank/DDBJ whole genome shotgun (WGS) entry which is preliminary data.</text>
</comment>
<gene>
    <name evidence="1" type="ORF">J1N35_021841</name>
</gene>
<dbReference type="AlphaFoldDB" id="A0A9D3VFB7"/>
<sequence>RSVILQVYEGYAVNGWSITRALVDCDYAGTTMSFTSSKIHTKVHYHNQRESGQHRLLGNFVAANSVTGLCNGFDVFGGENE</sequence>
<organism evidence="1 2">
    <name type="scientific">Gossypium stocksii</name>
    <dbReference type="NCBI Taxonomy" id="47602"/>
    <lineage>
        <taxon>Eukaryota</taxon>
        <taxon>Viridiplantae</taxon>
        <taxon>Streptophyta</taxon>
        <taxon>Embryophyta</taxon>
        <taxon>Tracheophyta</taxon>
        <taxon>Spermatophyta</taxon>
        <taxon>Magnoliopsida</taxon>
        <taxon>eudicotyledons</taxon>
        <taxon>Gunneridae</taxon>
        <taxon>Pentapetalae</taxon>
        <taxon>rosids</taxon>
        <taxon>malvids</taxon>
        <taxon>Malvales</taxon>
        <taxon>Malvaceae</taxon>
        <taxon>Malvoideae</taxon>
        <taxon>Gossypium</taxon>
    </lineage>
</organism>
<dbReference type="Proteomes" id="UP000828251">
    <property type="component" value="Unassembled WGS sequence"/>
</dbReference>
<name>A0A9D3VFB7_9ROSI</name>
<accession>A0A9D3VFB7</accession>